<evidence type="ECO:0000256" key="4">
    <source>
        <dbReference type="ARBA" id="ARBA00023136"/>
    </source>
</evidence>
<keyword evidence="8" id="KW-1185">Reference proteome</keyword>
<evidence type="ECO:0000256" key="1">
    <source>
        <dbReference type="ARBA" id="ARBA00004141"/>
    </source>
</evidence>
<feature type="transmembrane region" description="Helical" evidence="5">
    <location>
        <begin position="59"/>
        <end position="80"/>
    </location>
</feature>
<evidence type="ECO:0000313" key="7">
    <source>
        <dbReference type="EMBL" id="KIV99482.1"/>
    </source>
</evidence>
<dbReference type="Proteomes" id="UP000053259">
    <property type="component" value="Unassembled WGS sequence"/>
</dbReference>
<feature type="transmembrane region" description="Helical" evidence="5">
    <location>
        <begin position="220"/>
        <end position="244"/>
    </location>
</feature>
<dbReference type="InParanoid" id="A0A0D1ZYH8"/>
<dbReference type="GO" id="GO:0022857">
    <property type="term" value="F:transmembrane transporter activity"/>
    <property type="evidence" value="ECO:0007669"/>
    <property type="project" value="InterPro"/>
</dbReference>
<feature type="transmembrane region" description="Helical" evidence="5">
    <location>
        <begin position="100"/>
        <end position="117"/>
    </location>
</feature>
<feature type="transmembrane region" description="Helical" evidence="5">
    <location>
        <begin position="256"/>
        <end position="274"/>
    </location>
</feature>
<dbReference type="SUPFAM" id="SSF103473">
    <property type="entry name" value="MFS general substrate transporter"/>
    <property type="match status" value="2"/>
</dbReference>
<keyword evidence="2 5" id="KW-0812">Transmembrane</keyword>
<comment type="subcellular location">
    <subcellularLocation>
        <location evidence="1">Membrane</location>
        <topology evidence="1">Multi-pass membrane protein</topology>
    </subcellularLocation>
</comment>
<dbReference type="PANTHER" id="PTHR42718">
    <property type="entry name" value="MAJOR FACILITATOR SUPERFAMILY MULTIDRUG TRANSPORTER MFSC"/>
    <property type="match status" value="1"/>
</dbReference>
<evidence type="ECO:0000313" key="8">
    <source>
        <dbReference type="Proteomes" id="UP000053259"/>
    </source>
</evidence>
<dbReference type="Gene3D" id="1.20.1250.20">
    <property type="entry name" value="MFS general substrate transporter like domains"/>
    <property type="match status" value="1"/>
</dbReference>
<dbReference type="AlphaFoldDB" id="A0A0D1ZYH8"/>
<evidence type="ECO:0000256" key="2">
    <source>
        <dbReference type="ARBA" id="ARBA00022692"/>
    </source>
</evidence>
<dbReference type="InterPro" id="IPR011701">
    <property type="entry name" value="MFS"/>
</dbReference>
<dbReference type="InterPro" id="IPR020846">
    <property type="entry name" value="MFS_dom"/>
</dbReference>
<accession>A0A0D1ZYH8</accession>
<dbReference type="InterPro" id="IPR036259">
    <property type="entry name" value="MFS_trans_sf"/>
</dbReference>
<evidence type="ECO:0000256" key="3">
    <source>
        <dbReference type="ARBA" id="ARBA00022989"/>
    </source>
</evidence>
<sequence>MPDIPHMHRSSTYNQRSRSYLTDDLFEYNRKPQAMGSLTMDCDTIIAPSTVRMSTLQDIMFIGVVAAAQFCTQFGLGMTLAPLDVISQSFGVANVAEQSWMIAGYTSMIGTFILTVGRLGDIMGHRRALAFGYAWFGVWSGFGGFAVYPQKFVFFDICRALQGVGPAFTIPNSLTLFGRAYSPGIKKNIVFSIFSAVTPAGFVVGAAFGSFFAQNVWWPWAFWSFGIVLWVFAALTLLFVPQGLGEKPRDSPDFDWGGSVMSAVGLLLICIAWSNAPLYGWKTAHVYFLLVIGILCLIAFVWIETHTRCPILPIKTMNGTVAIVLTCMTFVWGAYGIWIFYSFRFLQKVRNSSPLSTAAQFSPMAICGVLAAALTGFLLTHTPVSFVMLMAITSFAVGLIVAATLPPSQPYWAQMFISVIIMPFGMDMSLSAASAILSDHMSQARREVTMSIVSSVVNISISVALGIAGTIELSLVHDLSTPDEMLKGFRYAFYSGVGLSMTGLICGALYFLLSMRKEGWKVLGK</sequence>
<feature type="domain" description="Major facilitator superfamily (MFS) profile" evidence="6">
    <location>
        <begin position="61"/>
        <end position="518"/>
    </location>
</feature>
<gene>
    <name evidence="7" type="ORF">PV09_08902</name>
</gene>
<feature type="transmembrane region" description="Helical" evidence="5">
    <location>
        <begin position="129"/>
        <end position="148"/>
    </location>
</feature>
<protein>
    <recommendedName>
        <fullName evidence="6">Major facilitator superfamily (MFS) profile domain-containing protein</fullName>
    </recommendedName>
</protein>
<feature type="transmembrane region" description="Helical" evidence="5">
    <location>
        <begin position="189"/>
        <end position="214"/>
    </location>
</feature>
<evidence type="ECO:0000256" key="5">
    <source>
        <dbReference type="SAM" id="Phobius"/>
    </source>
</evidence>
<organism evidence="7 8">
    <name type="scientific">Verruconis gallopava</name>
    <dbReference type="NCBI Taxonomy" id="253628"/>
    <lineage>
        <taxon>Eukaryota</taxon>
        <taxon>Fungi</taxon>
        <taxon>Dikarya</taxon>
        <taxon>Ascomycota</taxon>
        <taxon>Pezizomycotina</taxon>
        <taxon>Dothideomycetes</taxon>
        <taxon>Pleosporomycetidae</taxon>
        <taxon>Venturiales</taxon>
        <taxon>Sympoventuriaceae</taxon>
        <taxon>Verruconis</taxon>
    </lineage>
</organism>
<keyword evidence="3 5" id="KW-1133">Transmembrane helix</keyword>
<feature type="transmembrane region" description="Helical" evidence="5">
    <location>
        <begin position="386"/>
        <end position="405"/>
    </location>
</feature>
<evidence type="ECO:0000259" key="6">
    <source>
        <dbReference type="PROSITE" id="PS50850"/>
    </source>
</evidence>
<reference evidence="7 8" key="1">
    <citation type="submission" date="2015-01" db="EMBL/GenBank/DDBJ databases">
        <title>The Genome Sequence of Ochroconis gallopava CBS43764.</title>
        <authorList>
            <consortium name="The Broad Institute Genomics Platform"/>
            <person name="Cuomo C."/>
            <person name="de Hoog S."/>
            <person name="Gorbushina A."/>
            <person name="Stielow B."/>
            <person name="Teixiera M."/>
            <person name="Abouelleil A."/>
            <person name="Chapman S.B."/>
            <person name="Priest M."/>
            <person name="Young S.K."/>
            <person name="Wortman J."/>
            <person name="Nusbaum C."/>
            <person name="Birren B."/>
        </authorList>
    </citation>
    <scope>NUCLEOTIDE SEQUENCE [LARGE SCALE GENOMIC DNA]</scope>
    <source>
        <strain evidence="7 8">CBS 43764</strain>
    </source>
</reference>
<dbReference type="Pfam" id="PF07690">
    <property type="entry name" value="MFS_1"/>
    <property type="match status" value="1"/>
</dbReference>
<feature type="transmembrane region" description="Helical" evidence="5">
    <location>
        <begin position="317"/>
        <end position="341"/>
    </location>
</feature>
<dbReference type="PANTHER" id="PTHR42718:SF1">
    <property type="entry name" value="LOW AFFINITY AMMONIUM TRANSPORTER"/>
    <property type="match status" value="1"/>
</dbReference>
<feature type="transmembrane region" description="Helical" evidence="5">
    <location>
        <begin position="411"/>
        <end position="436"/>
    </location>
</feature>
<name>A0A0D1ZYH8_9PEZI</name>
<dbReference type="VEuPathDB" id="FungiDB:PV09_08902"/>
<dbReference type="PROSITE" id="PS50850">
    <property type="entry name" value="MFS"/>
    <property type="match status" value="1"/>
</dbReference>
<dbReference type="EMBL" id="KN847577">
    <property type="protein sequence ID" value="KIV99482.1"/>
    <property type="molecule type" value="Genomic_DNA"/>
</dbReference>
<feature type="transmembrane region" description="Helical" evidence="5">
    <location>
        <begin position="491"/>
        <end position="513"/>
    </location>
</feature>
<proteinExistence type="predicted"/>
<keyword evidence="4 5" id="KW-0472">Membrane</keyword>
<dbReference type="OrthoDB" id="2428527at2759"/>
<dbReference type="GeneID" id="27316875"/>
<dbReference type="Gene3D" id="1.20.1720.10">
    <property type="entry name" value="Multidrug resistance protein D"/>
    <property type="match status" value="1"/>
</dbReference>
<feature type="transmembrane region" description="Helical" evidence="5">
    <location>
        <begin position="286"/>
        <end position="305"/>
    </location>
</feature>
<dbReference type="RefSeq" id="XP_016209352.1">
    <property type="nucleotide sequence ID" value="XM_016362877.1"/>
</dbReference>
<dbReference type="GO" id="GO:0016020">
    <property type="term" value="C:membrane"/>
    <property type="evidence" value="ECO:0007669"/>
    <property type="project" value="UniProtKB-SubCell"/>
</dbReference>
<dbReference type="HOGENOM" id="CLU_000960_27_4_1"/>
<feature type="transmembrane region" description="Helical" evidence="5">
    <location>
        <begin position="448"/>
        <end position="471"/>
    </location>
</feature>